<dbReference type="Pfam" id="PF13464">
    <property type="entry name" value="RodZ_C"/>
    <property type="match status" value="1"/>
</dbReference>
<organism evidence="4 5">
    <name type="scientific">Ralstonia solanacearum (strain UW551)</name>
    <dbReference type="NCBI Taxonomy" id="342110"/>
    <lineage>
        <taxon>Bacteria</taxon>
        <taxon>Pseudomonadati</taxon>
        <taxon>Pseudomonadota</taxon>
        <taxon>Betaproteobacteria</taxon>
        <taxon>Burkholderiales</taxon>
        <taxon>Burkholderiaceae</taxon>
        <taxon>Ralstonia</taxon>
        <taxon>Ralstonia solanacearum species complex</taxon>
    </lineage>
</organism>
<dbReference type="GO" id="GO:0003677">
    <property type="term" value="F:DNA binding"/>
    <property type="evidence" value="ECO:0007669"/>
    <property type="project" value="InterPro"/>
</dbReference>
<dbReference type="CDD" id="cd00093">
    <property type="entry name" value="HTH_XRE"/>
    <property type="match status" value="1"/>
</dbReference>
<dbReference type="Proteomes" id="UP000005933">
    <property type="component" value="Unassembled WGS sequence"/>
</dbReference>
<dbReference type="EMBL" id="AAKL01000028">
    <property type="protein sequence ID" value="EAP72511.1"/>
    <property type="molecule type" value="Genomic_DNA"/>
</dbReference>
<feature type="domain" description="Cytoskeleton protein RodZ-like C-terminal" evidence="3">
    <location>
        <begin position="294"/>
        <end position="365"/>
    </location>
</feature>
<dbReference type="SUPFAM" id="SSF47413">
    <property type="entry name" value="lambda repressor-like DNA-binding domains"/>
    <property type="match status" value="1"/>
</dbReference>
<gene>
    <name evidence="4" type="ORF">RRSL_02126</name>
</gene>
<evidence type="ECO:0000313" key="4">
    <source>
        <dbReference type="EMBL" id="EAP72511.1"/>
    </source>
</evidence>
<protein>
    <submittedName>
        <fullName evidence="4">Transcriptional regulator</fullName>
    </submittedName>
</protein>
<evidence type="ECO:0000259" key="3">
    <source>
        <dbReference type="Pfam" id="PF13464"/>
    </source>
</evidence>
<evidence type="ECO:0000256" key="2">
    <source>
        <dbReference type="SAM" id="Phobius"/>
    </source>
</evidence>
<dbReference type="PANTHER" id="PTHR34475:SF1">
    <property type="entry name" value="CYTOSKELETON PROTEIN RODZ"/>
    <property type="match status" value="1"/>
</dbReference>
<name>A0AB33VCE9_RALSU</name>
<proteinExistence type="predicted"/>
<dbReference type="InterPro" id="IPR010982">
    <property type="entry name" value="Lambda_DNA-bd_dom_sf"/>
</dbReference>
<dbReference type="Pfam" id="PF13413">
    <property type="entry name" value="HTH_25"/>
    <property type="match status" value="1"/>
</dbReference>
<keyword evidence="2" id="KW-0472">Membrane</keyword>
<feature type="region of interest" description="Disordered" evidence="1">
    <location>
        <begin position="171"/>
        <end position="248"/>
    </location>
</feature>
<keyword evidence="2" id="KW-0812">Transmembrane</keyword>
<dbReference type="AlphaFoldDB" id="A0AB33VCE9"/>
<dbReference type="Gene3D" id="1.10.260.40">
    <property type="entry name" value="lambda repressor-like DNA-binding domains"/>
    <property type="match status" value="1"/>
</dbReference>
<dbReference type="InterPro" id="IPR050400">
    <property type="entry name" value="Bact_Cytoskel_RodZ"/>
</dbReference>
<feature type="transmembrane region" description="Helical" evidence="2">
    <location>
        <begin position="139"/>
        <end position="157"/>
    </location>
</feature>
<keyword evidence="2" id="KW-1133">Transmembrane helix</keyword>
<evidence type="ECO:0000313" key="5">
    <source>
        <dbReference type="Proteomes" id="UP000005933"/>
    </source>
</evidence>
<dbReference type="PANTHER" id="PTHR34475">
    <property type="match status" value="1"/>
</dbReference>
<reference evidence="4 5" key="1">
    <citation type="journal article" date="2006" name="Mol. Plant Microbe Interact.">
        <title>Identification of open reading frames unique to a select agent: Ralstonia solanacearum race 3 biovar 2.</title>
        <authorList>
            <person name="Gabriel D.W."/>
            <person name="Allen C."/>
            <person name="Schell M."/>
            <person name="Denny T.P."/>
            <person name="Greenberg J.T."/>
            <person name="Duan Y.P."/>
            <person name="Flores-Cruz Z."/>
            <person name="Huang Q."/>
            <person name="Clifford J.M."/>
            <person name="Presting G."/>
            <person name="Gonzalez E.T."/>
            <person name="Reddy J."/>
            <person name="Elphinstone J."/>
            <person name="Swanson J."/>
            <person name="Yao J."/>
            <person name="Mulholland V."/>
            <person name="Liu L."/>
            <person name="Farmerie W."/>
            <person name="Patnaikuni M."/>
            <person name="Balogh B."/>
            <person name="Norman D."/>
            <person name="Alvarez A."/>
            <person name="Castillo J.A."/>
            <person name="Jones J."/>
            <person name="Saddler G."/>
            <person name="Walunas T."/>
            <person name="Zhukov A."/>
            <person name="Mikhailova N."/>
        </authorList>
    </citation>
    <scope>NUCLEOTIDE SEQUENCE [LARGE SCALE GENOMIC DNA]</scope>
    <source>
        <strain evidence="4 5">UW551</strain>
    </source>
</reference>
<feature type="region of interest" description="Disordered" evidence="1">
    <location>
        <begin position="1"/>
        <end position="27"/>
    </location>
</feature>
<feature type="compositionally biased region" description="Low complexity" evidence="1">
    <location>
        <begin position="175"/>
        <end position="194"/>
    </location>
</feature>
<feature type="compositionally biased region" description="Low complexity" evidence="1">
    <location>
        <begin position="210"/>
        <end position="228"/>
    </location>
</feature>
<comment type="caution">
    <text evidence="4">The sequence shown here is derived from an EMBL/GenBank/DDBJ whole genome shotgun (WGS) entry which is preliminary data.</text>
</comment>
<sequence>MTERDAANTGDLAPGGASAQPSATLHDRDDALRQIAERLRVGREGQRLTVEDLATRLKVAPAKLLAVESGDISVLPDMTFAKGLIRTYARVLQVDVDDQLARLNERAQVANIGLRPEGGLGKSFTDKPSFAARRNGSRWLIGVLVAVVVIGGALAGMDRLKQWLASHVPETAQTPAEPAAKAAPKAEPGPAAAGVDVSSAPAVTTRPAEAPAASMPTPLTPAAPAEPASGTVTAPLAPPPTLPRSDTGALAAPDAVAEAVKPAIVAVDASTVSAVPAEAIKPAIGDAGGSALSVRFSGASWYEIKDKSGRTLASGLAREGDARDLTGAPPFKVVFGNAESVESLTVSGAPVDIRKYARNRVARATLP</sequence>
<accession>A0AB33VCE9</accession>
<dbReference type="InterPro" id="IPR025194">
    <property type="entry name" value="RodZ-like_C"/>
</dbReference>
<dbReference type="InterPro" id="IPR001387">
    <property type="entry name" value="Cro/C1-type_HTH"/>
</dbReference>
<dbReference type="RefSeq" id="WP_003263859.1">
    <property type="nucleotide sequence ID" value="NZ_AAKL01000028.1"/>
</dbReference>
<evidence type="ECO:0000256" key="1">
    <source>
        <dbReference type="SAM" id="MobiDB-lite"/>
    </source>
</evidence>